<dbReference type="FunFam" id="4.10.60.10:FF:000020">
    <property type="entry name" value="Zinc finger CCHC domain-containing protein 7"/>
    <property type="match status" value="1"/>
</dbReference>
<evidence type="ECO:0000256" key="1">
    <source>
        <dbReference type="ARBA" id="ARBA00004604"/>
    </source>
</evidence>
<keyword evidence="5" id="KW-0862">Zinc</keyword>
<keyword evidence="4 9" id="KW-0863">Zinc-finger</keyword>
<feature type="compositionally biased region" description="Basic residues" evidence="10">
    <location>
        <begin position="568"/>
        <end position="580"/>
    </location>
</feature>
<dbReference type="GO" id="GO:0071039">
    <property type="term" value="P:nuclear polyadenylation-dependent CUT catabolic process"/>
    <property type="evidence" value="ECO:0000318"/>
    <property type="project" value="GO_Central"/>
</dbReference>
<feature type="region of interest" description="Disordered" evidence="10">
    <location>
        <begin position="101"/>
        <end position="157"/>
    </location>
</feature>
<dbReference type="GO" id="GO:0071035">
    <property type="term" value="P:nuclear polyadenylation-dependent rRNA catabolic process"/>
    <property type="evidence" value="ECO:0000318"/>
    <property type="project" value="GO_Central"/>
</dbReference>
<evidence type="ECO:0000259" key="11">
    <source>
        <dbReference type="PROSITE" id="PS50158"/>
    </source>
</evidence>
<dbReference type="AlphaFoldDB" id="H9GI73"/>
<dbReference type="GO" id="GO:0005730">
    <property type="term" value="C:nucleolus"/>
    <property type="evidence" value="ECO:0007669"/>
    <property type="project" value="UniProtKB-SubCell"/>
</dbReference>
<keyword evidence="3" id="KW-0677">Repeat</keyword>
<organism evidence="12 13">
    <name type="scientific">Anolis carolinensis</name>
    <name type="common">Green anole</name>
    <name type="synonym">American chameleon</name>
    <dbReference type="NCBI Taxonomy" id="28377"/>
    <lineage>
        <taxon>Eukaryota</taxon>
        <taxon>Metazoa</taxon>
        <taxon>Chordata</taxon>
        <taxon>Craniata</taxon>
        <taxon>Vertebrata</taxon>
        <taxon>Euteleostomi</taxon>
        <taxon>Lepidosauria</taxon>
        <taxon>Squamata</taxon>
        <taxon>Bifurcata</taxon>
        <taxon>Unidentata</taxon>
        <taxon>Episquamata</taxon>
        <taxon>Toxicofera</taxon>
        <taxon>Iguania</taxon>
        <taxon>Dactyloidae</taxon>
        <taxon>Anolis</taxon>
    </lineage>
</organism>
<reference evidence="12" key="2">
    <citation type="submission" date="2025-08" db="UniProtKB">
        <authorList>
            <consortium name="Ensembl"/>
        </authorList>
    </citation>
    <scope>IDENTIFICATION</scope>
</reference>
<dbReference type="InParanoid" id="H9GI73"/>
<keyword evidence="2" id="KW-0479">Metal-binding</keyword>
<feature type="domain" description="CCHC-type" evidence="11">
    <location>
        <begin position="263"/>
        <end position="277"/>
    </location>
</feature>
<dbReference type="GO" id="GO:0003723">
    <property type="term" value="F:RNA binding"/>
    <property type="evidence" value="ECO:0000318"/>
    <property type="project" value="GO_Central"/>
</dbReference>
<dbReference type="GO" id="GO:0071038">
    <property type="term" value="P:TRAMP-dependent tRNA surveillance pathway"/>
    <property type="evidence" value="ECO:0000318"/>
    <property type="project" value="GO_Central"/>
</dbReference>
<dbReference type="KEGG" id="acs:100555739"/>
<feature type="domain" description="CCHC-type" evidence="11">
    <location>
        <begin position="370"/>
        <end position="385"/>
    </location>
</feature>
<dbReference type="PANTHER" id="PTHR46543:SF1">
    <property type="entry name" value="ZINC FINGER CCHC DOMAIN-CONTAINING PROTEIN 7"/>
    <property type="match status" value="1"/>
</dbReference>
<evidence type="ECO:0000256" key="4">
    <source>
        <dbReference type="ARBA" id="ARBA00022771"/>
    </source>
</evidence>
<dbReference type="RefSeq" id="XP_062827636.1">
    <property type="nucleotide sequence ID" value="XM_062971566.1"/>
</dbReference>
<dbReference type="Bgee" id="ENSACAG00000011894">
    <property type="expression patterns" value="Expressed in dewlap and 13 other cell types or tissues"/>
</dbReference>
<name>H9GI73_ANOCA</name>
<feature type="region of interest" description="Disordered" evidence="10">
    <location>
        <begin position="425"/>
        <end position="580"/>
    </location>
</feature>
<evidence type="ECO:0000256" key="10">
    <source>
        <dbReference type="SAM" id="MobiDB-lite"/>
    </source>
</evidence>
<feature type="compositionally biased region" description="Basic residues" evidence="10">
    <location>
        <begin position="461"/>
        <end position="471"/>
    </location>
</feature>
<dbReference type="OrthoDB" id="7608935at2759"/>
<dbReference type="Gene3D" id="4.10.60.10">
    <property type="entry name" value="Zinc finger, CCHC-type"/>
    <property type="match status" value="2"/>
</dbReference>
<feature type="region of interest" description="Disordered" evidence="10">
    <location>
        <begin position="47"/>
        <end position="70"/>
    </location>
</feature>
<dbReference type="InterPro" id="IPR051644">
    <property type="entry name" value="TRAMP_AT-DNA-binding"/>
</dbReference>
<proteinExistence type="predicted"/>
<dbReference type="SUPFAM" id="SSF57756">
    <property type="entry name" value="Retrovirus zinc finger-like domains"/>
    <property type="match status" value="2"/>
</dbReference>
<reference evidence="12" key="3">
    <citation type="submission" date="2025-09" db="UniProtKB">
        <authorList>
            <consortium name="Ensembl"/>
        </authorList>
    </citation>
    <scope>IDENTIFICATION</scope>
</reference>
<evidence type="ECO:0000256" key="9">
    <source>
        <dbReference type="PROSITE-ProRule" id="PRU00047"/>
    </source>
</evidence>
<dbReference type="GeneTree" id="ENSGT00950000183041"/>
<reference evidence="12" key="1">
    <citation type="submission" date="2009-12" db="EMBL/GenBank/DDBJ databases">
        <title>The Genome Sequence of Anolis carolinensis (Green Anole Lizard).</title>
        <authorList>
            <consortium name="The Genome Sequencing Platform"/>
            <person name="Di Palma F."/>
            <person name="Alfoldi J."/>
            <person name="Heiman D."/>
            <person name="Young S."/>
            <person name="Grabherr M."/>
            <person name="Johnson J."/>
            <person name="Lander E.S."/>
            <person name="Lindblad-Toh K."/>
        </authorList>
    </citation>
    <scope>NUCLEOTIDE SEQUENCE [LARGE SCALE GENOMIC DNA]</scope>
    <source>
        <strain evidence="12">JBL SC #1</strain>
    </source>
</reference>
<dbReference type="GO" id="GO:0071037">
    <property type="term" value="P:nuclear polyadenylation-dependent snRNA catabolic process"/>
    <property type="evidence" value="ECO:0000318"/>
    <property type="project" value="GO_Central"/>
</dbReference>
<dbReference type="GO" id="GO:0005829">
    <property type="term" value="C:cytosol"/>
    <property type="evidence" value="ECO:0007669"/>
    <property type="project" value="Ensembl"/>
</dbReference>
<comment type="subcellular location">
    <subcellularLocation>
        <location evidence="1">Nucleus</location>
        <location evidence="1">Nucleolus</location>
    </subcellularLocation>
</comment>
<dbReference type="InterPro" id="IPR036875">
    <property type="entry name" value="Znf_CCHC_sf"/>
</dbReference>
<dbReference type="HOGENOM" id="CLU_029787_0_0_1"/>
<feature type="compositionally biased region" description="Low complexity" evidence="10">
    <location>
        <begin position="114"/>
        <end position="126"/>
    </location>
</feature>
<evidence type="ECO:0000313" key="12">
    <source>
        <dbReference type="Ensembl" id="ENSACAP00000011628.3"/>
    </source>
</evidence>
<dbReference type="PANTHER" id="PTHR46543">
    <property type="entry name" value="ZINC FINGER CCHC DOMAIN-CONTAINING PROTEIN 7"/>
    <property type="match status" value="1"/>
</dbReference>
<evidence type="ECO:0000256" key="7">
    <source>
        <dbReference type="ARBA" id="ARBA00041190"/>
    </source>
</evidence>
<dbReference type="GO" id="GO:0031499">
    <property type="term" value="C:TRAMP complex"/>
    <property type="evidence" value="ECO:0000318"/>
    <property type="project" value="GO_Central"/>
</dbReference>
<accession>H9GI73</accession>
<dbReference type="Pfam" id="PF00098">
    <property type="entry name" value="zf-CCHC"/>
    <property type="match status" value="2"/>
</dbReference>
<evidence type="ECO:0000256" key="3">
    <source>
        <dbReference type="ARBA" id="ARBA00022737"/>
    </source>
</evidence>
<protein>
    <recommendedName>
        <fullName evidence="7">Zinc finger CCHC domain-containing protein 7</fullName>
    </recommendedName>
    <alternativeName>
        <fullName evidence="8">TRAMP-like complex RNA-binding factor ZCCHC7</fullName>
    </alternativeName>
</protein>
<dbReference type="GeneID" id="100555739"/>
<evidence type="ECO:0000256" key="6">
    <source>
        <dbReference type="ARBA" id="ARBA00023242"/>
    </source>
</evidence>
<sequence>MMFGEFDDIEAIEDDLYCEDSSSETSIDSEVEFHLYSQIHYAQDLEDVNGKEETNKTRPVTKQSSVHKHDQRSNFIVISDSEIHTSDSADVIILSDTPDEDSIYKNKLQNPSTSAKSSNFSESISSKPTADLLHETKNSKKQVTPRRENKSNQKAVSVHRDGIHMIHKILVIEDSSNDEDADDVASIPSDSDNLERWMLLGGEKDDGDDDILLNLEGCGTAAGEGESGIGWAISDKDLEAQIGNYVPVRRNNRYYTLDKNVTCRNCDKRGHLSKNCPAPKKIPPCCLCSQRGHLQNSCPARFCLNCCLPGHCSRECLEREYWRKHCNRCAMRGHYADACPEIWRQYHLTTKPGPLKRADFSSDHSPSMYCYNCGEEGHYGYECREKRMFGGTFPTFPFIYYYDNEYDIKMNGERARKRVQELQEAGLLPMSLKRPQMDSDQKGHSHKKRRKTSKEHDKRSDKHHKKLKKKYHVDTLKGRKHRKEDHGGNYSLEEDFPRGGHVNTFRKSRRASTHCNFDLPRNRGKANIVQSSLGSAKDQKKKKKKKKQKQKSYTSSSPTRDESLFLIKQRKKKSKEKPSS</sequence>
<dbReference type="Ensembl" id="ENSACAT00000011868.4">
    <property type="protein sequence ID" value="ENSACAP00000011628.3"/>
    <property type="gene ID" value="ENSACAG00000011894.4"/>
</dbReference>
<dbReference type="SMART" id="SM00343">
    <property type="entry name" value="ZnF_C2HC"/>
    <property type="match status" value="5"/>
</dbReference>
<dbReference type="STRING" id="28377.ENSACAP00000011628"/>
<feature type="compositionally biased region" description="Basic residues" evidence="10">
    <location>
        <begin position="539"/>
        <end position="550"/>
    </location>
</feature>
<evidence type="ECO:0000256" key="8">
    <source>
        <dbReference type="ARBA" id="ARBA00043023"/>
    </source>
</evidence>
<dbReference type="GO" id="GO:0071036">
    <property type="term" value="P:nuclear polyadenylation-dependent snoRNA catabolic process"/>
    <property type="evidence" value="ECO:0000318"/>
    <property type="project" value="GO_Central"/>
</dbReference>
<evidence type="ECO:0000256" key="2">
    <source>
        <dbReference type="ARBA" id="ARBA00022723"/>
    </source>
</evidence>
<dbReference type="GO" id="GO:0071031">
    <property type="term" value="P:nuclear mRNA surveillance of mRNA 3'-end processing"/>
    <property type="evidence" value="ECO:0000318"/>
    <property type="project" value="GO_Central"/>
</dbReference>
<dbReference type="PROSITE" id="PS50158">
    <property type="entry name" value="ZF_CCHC"/>
    <property type="match status" value="2"/>
</dbReference>
<feature type="compositionally biased region" description="Basic residues" evidence="10">
    <location>
        <begin position="444"/>
        <end position="453"/>
    </location>
</feature>
<evidence type="ECO:0000313" key="13">
    <source>
        <dbReference type="Proteomes" id="UP000001646"/>
    </source>
</evidence>
<keyword evidence="13" id="KW-1185">Reference proteome</keyword>
<gene>
    <name evidence="12" type="primary">ZCCHC7</name>
</gene>
<dbReference type="GO" id="GO:0008270">
    <property type="term" value="F:zinc ion binding"/>
    <property type="evidence" value="ECO:0007669"/>
    <property type="project" value="UniProtKB-KW"/>
</dbReference>
<dbReference type="InterPro" id="IPR001878">
    <property type="entry name" value="Znf_CCHC"/>
</dbReference>
<dbReference type="Proteomes" id="UP000001646">
    <property type="component" value="Unplaced"/>
</dbReference>
<dbReference type="eggNOG" id="KOG4400">
    <property type="taxonomic scope" value="Eukaryota"/>
</dbReference>
<evidence type="ECO:0000256" key="5">
    <source>
        <dbReference type="ARBA" id="ARBA00022833"/>
    </source>
</evidence>
<keyword evidence="6" id="KW-0539">Nucleus</keyword>